<gene>
    <name evidence="1" type="ORF">IHE45_19G101900</name>
</gene>
<organism evidence="1 2">
    <name type="scientific">Dioscorea alata</name>
    <name type="common">Purple yam</name>
    <dbReference type="NCBI Taxonomy" id="55571"/>
    <lineage>
        <taxon>Eukaryota</taxon>
        <taxon>Viridiplantae</taxon>
        <taxon>Streptophyta</taxon>
        <taxon>Embryophyta</taxon>
        <taxon>Tracheophyta</taxon>
        <taxon>Spermatophyta</taxon>
        <taxon>Magnoliopsida</taxon>
        <taxon>Liliopsida</taxon>
        <taxon>Dioscoreales</taxon>
        <taxon>Dioscoreaceae</taxon>
        <taxon>Dioscorea</taxon>
    </lineage>
</organism>
<evidence type="ECO:0000313" key="1">
    <source>
        <dbReference type="EMBL" id="KAH7653769.1"/>
    </source>
</evidence>
<proteinExistence type="predicted"/>
<accession>A0ACB7U0B9</accession>
<sequence length="250" mass="28042">MNSGRQVEVHYINTGFPYTVTESFMDLFEGLTYAHADVALAEALHDQGSSYWPMMNANSYKYGFFGSGNNSYYNFSHAYEINDYVPRFDGGRRMLDNPAQLDNVDSAQIVLNGSGGSDASASTGTQECVRTNHSASSSQVLWQDNIDPDNMTYEELLDLGEAVGTQSRGLSQEQISLLPVSKYKCGFFSRKKSRGERCVICQMDYKRGDRQMTLPCKHVYHSGCVTRWLSINKACPVCFVEVSCDELKRQ</sequence>
<reference evidence="2" key="1">
    <citation type="journal article" date="2022" name="Nat. Commun.">
        <title>Chromosome evolution and the genetic basis of agronomically important traits in greater yam.</title>
        <authorList>
            <person name="Bredeson J.V."/>
            <person name="Lyons J.B."/>
            <person name="Oniyinde I.O."/>
            <person name="Okereke N.R."/>
            <person name="Kolade O."/>
            <person name="Nnabue I."/>
            <person name="Nwadili C.O."/>
            <person name="Hribova E."/>
            <person name="Parker M."/>
            <person name="Nwogha J."/>
            <person name="Shu S."/>
            <person name="Carlson J."/>
            <person name="Kariba R."/>
            <person name="Muthemba S."/>
            <person name="Knop K."/>
            <person name="Barton G.J."/>
            <person name="Sherwood A.V."/>
            <person name="Lopez-Montes A."/>
            <person name="Asiedu R."/>
            <person name="Jamnadass R."/>
            <person name="Muchugi A."/>
            <person name="Goodstein D."/>
            <person name="Egesi C.N."/>
            <person name="Featherston J."/>
            <person name="Asfaw A."/>
            <person name="Simpson G.G."/>
            <person name="Dolezel J."/>
            <person name="Hendre P.S."/>
            <person name="Van Deynze A."/>
            <person name="Kumar P.L."/>
            <person name="Obidiegwu J.E."/>
            <person name="Bhattacharjee R."/>
            <person name="Rokhsar D.S."/>
        </authorList>
    </citation>
    <scope>NUCLEOTIDE SEQUENCE [LARGE SCALE GENOMIC DNA]</scope>
    <source>
        <strain evidence="2">cv. TDa95/00328</strain>
    </source>
</reference>
<protein>
    <submittedName>
        <fullName evidence="1">E3 ubiquitin-protein ligase BIG BROTHER and related proteins protein</fullName>
    </submittedName>
</protein>
<dbReference type="EMBL" id="CM037029">
    <property type="protein sequence ID" value="KAH7653769.1"/>
    <property type="molecule type" value="Genomic_DNA"/>
</dbReference>
<comment type="caution">
    <text evidence="1">The sequence shown here is derived from an EMBL/GenBank/DDBJ whole genome shotgun (WGS) entry which is preliminary data.</text>
</comment>
<keyword evidence="2" id="KW-1185">Reference proteome</keyword>
<name>A0ACB7U0B9_DIOAL</name>
<evidence type="ECO:0000313" key="2">
    <source>
        <dbReference type="Proteomes" id="UP000827976"/>
    </source>
</evidence>
<dbReference type="Proteomes" id="UP000827976">
    <property type="component" value="Chromosome 19"/>
</dbReference>